<dbReference type="InterPro" id="IPR035969">
    <property type="entry name" value="Rab-GAP_TBC_sf"/>
</dbReference>
<dbReference type="Pfam" id="PF00566">
    <property type="entry name" value="RabGAP-TBC"/>
    <property type="match status" value="1"/>
</dbReference>
<protein>
    <recommendedName>
        <fullName evidence="1">Rab-GAP TBC domain-containing protein</fullName>
    </recommendedName>
</protein>
<evidence type="ECO:0000313" key="3">
    <source>
        <dbReference type="Proteomes" id="UP000613177"/>
    </source>
</evidence>
<dbReference type="EMBL" id="JAEPRE010000128">
    <property type="protein sequence ID" value="KAG2231977.1"/>
    <property type="molecule type" value="Genomic_DNA"/>
</dbReference>
<evidence type="ECO:0000313" key="2">
    <source>
        <dbReference type="EMBL" id="KAG2231977.1"/>
    </source>
</evidence>
<dbReference type="InterPro" id="IPR000195">
    <property type="entry name" value="Rab-GAP-TBC_dom"/>
</dbReference>
<keyword evidence="3" id="KW-1185">Reference proteome</keyword>
<organism evidence="2 3">
    <name type="scientific">Thamnidium elegans</name>
    <dbReference type="NCBI Taxonomy" id="101142"/>
    <lineage>
        <taxon>Eukaryota</taxon>
        <taxon>Fungi</taxon>
        <taxon>Fungi incertae sedis</taxon>
        <taxon>Mucoromycota</taxon>
        <taxon>Mucoromycotina</taxon>
        <taxon>Mucoromycetes</taxon>
        <taxon>Mucorales</taxon>
        <taxon>Mucorineae</taxon>
        <taxon>Mucoraceae</taxon>
        <taxon>Thamnidium</taxon>
    </lineage>
</organism>
<dbReference type="Gene3D" id="1.10.8.270">
    <property type="entry name" value="putative rabgap domain of human tbc1 domain family member 14 like domains"/>
    <property type="match status" value="1"/>
</dbReference>
<reference evidence="2" key="1">
    <citation type="submission" date="2021-01" db="EMBL/GenBank/DDBJ databases">
        <title>Metabolic potential, ecology and presence of endohyphal bacteria is reflected in genomic diversity of Mucoromycotina.</title>
        <authorList>
            <person name="Muszewska A."/>
            <person name="Okrasinska A."/>
            <person name="Steczkiewicz K."/>
            <person name="Drgas O."/>
            <person name="Orlowska M."/>
            <person name="Perlinska-Lenart U."/>
            <person name="Aleksandrzak-Piekarczyk T."/>
            <person name="Szatraj K."/>
            <person name="Zielenkiewicz U."/>
            <person name="Pilsyk S."/>
            <person name="Malc E."/>
            <person name="Mieczkowski P."/>
            <person name="Kruszewska J.S."/>
            <person name="Biernat P."/>
            <person name="Pawlowska J."/>
        </authorList>
    </citation>
    <scope>NUCLEOTIDE SEQUENCE</scope>
    <source>
        <strain evidence="2">WA0000018081</strain>
    </source>
</reference>
<comment type="caution">
    <text evidence="2">The sequence shown here is derived from an EMBL/GenBank/DDBJ whole genome shotgun (WGS) entry which is preliminary data.</text>
</comment>
<feature type="domain" description="Rab-GAP TBC" evidence="1">
    <location>
        <begin position="46"/>
        <end position="133"/>
    </location>
</feature>
<sequence length="133" mass="15368">MLIDDLDHDSIWCNQSIQDILNRKNYDSKSAEISLTNLRETLIATSCPPELRGNIWKLLLGVYQISATSYIYLVELGPSSLDDKIRNDTFRTMTTDTKFIEHVSEDMLIRVLNAFVWSNDGKQTTKEIYLYLT</sequence>
<dbReference type="AlphaFoldDB" id="A0A8H7SMN6"/>
<evidence type="ECO:0000259" key="1">
    <source>
        <dbReference type="PROSITE" id="PS50086"/>
    </source>
</evidence>
<gene>
    <name evidence="2" type="ORF">INT48_001286</name>
</gene>
<dbReference type="PROSITE" id="PS50086">
    <property type="entry name" value="TBC_RABGAP"/>
    <property type="match status" value="1"/>
</dbReference>
<name>A0A8H7SMN6_9FUNG</name>
<dbReference type="Proteomes" id="UP000613177">
    <property type="component" value="Unassembled WGS sequence"/>
</dbReference>
<accession>A0A8H7SMN6</accession>
<dbReference type="SUPFAM" id="SSF47923">
    <property type="entry name" value="Ypt/Rab-GAP domain of gyp1p"/>
    <property type="match status" value="1"/>
</dbReference>
<proteinExistence type="predicted"/>